<reference evidence="1 2" key="1">
    <citation type="submission" date="2019-10" db="EMBL/GenBank/DDBJ databases">
        <title>Streptomyces sp. nov., a novel actinobacterium isolated from alkaline environment.</title>
        <authorList>
            <person name="Golinska P."/>
        </authorList>
    </citation>
    <scope>NUCLEOTIDE SEQUENCE [LARGE SCALE GENOMIC DNA]</scope>
    <source>
        <strain evidence="1 2">OF1</strain>
    </source>
</reference>
<dbReference type="EMBL" id="VJYK02000259">
    <property type="protein sequence ID" value="MQS04249.1"/>
    <property type="molecule type" value="Genomic_DNA"/>
</dbReference>
<organism evidence="1 2">
    <name type="scientific">Streptomyces alkaliterrae</name>
    <dbReference type="NCBI Taxonomy" id="2213162"/>
    <lineage>
        <taxon>Bacteria</taxon>
        <taxon>Bacillati</taxon>
        <taxon>Actinomycetota</taxon>
        <taxon>Actinomycetes</taxon>
        <taxon>Kitasatosporales</taxon>
        <taxon>Streptomycetaceae</taxon>
        <taxon>Streptomyces</taxon>
    </lineage>
</organism>
<evidence type="ECO:0000313" key="1">
    <source>
        <dbReference type="EMBL" id="MQS04249.1"/>
    </source>
</evidence>
<evidence type="ECO:0000313" key="2">
    <source>
        <dbReference type="Proteomes" id="UP000320857"/>
    </source>
</evidence>
<dbReference type="AlphaFoldDB" id="A0A5P0YZS1"/>
<protein>
    <submittedName>
        <fullName evidence="1">Uncharacterized protein</fullName>
    </submittedName>
</protein>
<proteinExistence type="predicted"/>
<accession>A0A5P0YZS1</accession>
<sequence>MKETRTAVPGVVPGSRPTAGTMFAALYGELRPHAWWGAEPEGDAYSLFHQRSAAMGWLDEAEPEVG</sequence>
<name>A0A5P0YZS1_9ACTN</name>
<keyword evidence="2" id="KW-1185">Reference proteome</keyword>
<dbReference type="Proteomes" id="UP000320857">
    <property type="component" value="Unassembled WGS sequence"/>
</dbReference>
<feature type="non-terminal residue" evidence="1">
    <location>
        <position position="66"/>
    </location>
</feature>
<comment type="caution">
    <text evidence="1">The sequence shown here is derived from an EMBL/GenBank/DDBJ whole genome shotgun (WGS) entry which is preliminary data.</text>
</comment>
<gene>
    <name evidence="1" type="ORF">FNX44_020700</name>
</gene>